<proteinExistence type="predicted"/>
<organism evidence="1 2">
    <name type="scientific">Decorospora gaudefroyi</name>
    <dbReference type="NCBI Taxonomy" id="184978"/>
    <lineage>
        <taxon>Eukaryota</taxon>
        <taxon>Fungi</taxon>
        <taxon>Dikarya</taxon>
        <taxon>Ascomycota</taxon>
        <taxon>Pezizomycotina</taxon>
        <taxon>Dothideomycetes</taxon>
        <taxon>Pleosporomycetidae</taxon>
        <taxon>Pleosporales</taxon>
        <taxon>Pleosporineae</taxon>
        <taxon>Pleosporaceae</taxon>
        <taxon>Decorospora</taxon>
    </lineage>
</organism>
<keyword evidence="2" id="KW-1185">Reference proteome</keyword>
<accession>A0A6A5K4F2</accession>
<protein>
    <submittedName>
        <fullName evidence="1">Uncharacterized protein</fullName>
    </submittedName>
</protein>
<dbReference type="Proteomes" id="UP000800040">
    <property type="component" value="Unassembled WGS sequence"/>
</dbReference>
<dbReference type="OrthoDB" id="5429442at2759"/>
<sequence>MPVKLDDIFVVEEAPAIPGPDGTMDGGGVSLSLNLDNPKLANLLRQGLVANPNLVSDFAAADERARKYVVEHLGPEAVRGPQGQEKEHLDKVRGLVATNLEQTEDDESDSPMTINTSMKIQPLPSTTISSKRAGAAVTDSSRLDTSLDAMNNTGRYSMIVALSQWQINNTLETIYNMFPDRQNIKFNEPLTQSNFDCYMLPPKIAIDVAAETSLNRGRGIYFMRFGPGSMTLQYPPLGIPSKTFSTEGWVLAFDLNLELIRVEKGSDEYEEQVEKFGKPGDYRVSRLVANLATANVFQPNWDVSKLGDSLDELQGQYNLPFSIVIANWREYAKNNDEGVLGYCLTVDDIPASVATFPPTSELLQAYAYLKPNQTFPITDVGEAGENNSIVFLNMVQDLPFPVHIIQDSNGEDKEVLSKLPHTGNWCTPIDRSTVAIGSQLFFEQLVLPQLSNFNKMSFKEPYQPEIDYSGLTWHLKWIRGRGTHNDSYWNSTWNKSKHVIASSEANKWTWEKSNYKKKSRQVDGLGRYTLEHEIKVSNTVYHIPGTNSFKVFHDYVDTRKNKRRFIGTQTGSCVVRRYVTYQIHLTSILEGKLAFQGPDPAEVKTSVQRESSFFYSDSIMEGVANEIRGEMQNDPALPQAVTWLSDKLKTQVSFVMPGGSHFFMHDPQFNRDGDLLARLEANGL</sequence>
<evidence type="ECO:0000313" key="2">
    <source>
        <dbReference type="Proteomes" id="UP000800040"/>
    </source>
</evidence>
<reference evidence="1" key="1">
    <citation type="submission" date="2020-01" db="EMBL/GenBank/DDBJ databases">
        <authorList>
            <consortium name="DOE Joint Genome Institute"/>
            <person name="Haridas S."/>
            <person name="Albert R."/>
            <person name="Binder M."/>
            <person name="Bloem J."/>
            <person name="Labutti K."/>
            <person name="Salamov A."/>
            <person name="Andreopoulos B."/>
            <person name="Baker S.E."/>
            <person name="Barry K."/>
            <person name="Bills G."/>
            <person name="Bluhm B.H."/>
            <person name="Cannon C."/>
            <person name="Castanera R."/>
            <person name="Culley D.E."/>
            <person name="Daum C."/>
            <person name="Ezra D."/>
            <person name="Gonzalez J.B."/>
            <person name="Henrissat B."/>
            <person name="Kuo A."/>
            <person name="Liang C."/>
            <person name="Lipzen A."/>
            <person name="Lutzoni F."/>
            <person name="Magnuson J."/>
            <person name="Mondo S."/>
            <person name="Nolan M."/>
            <person name="Ohm R."/>
            <person name="Pangilinan J."/>
            <person name="Park H.-J."/>
            <person name="Ramirez L."/>
            <person name="Alfaro M."/>
            <person name="Sun H."/>
            <person name="Tritt A."/>
            <person name="Yoshinaga Y."/>
            <person name="Zwiers L.-H."/>
            <person name="Turgeon B.G."/>
            <person name="Goodwin S.B."/>
            <person name="Spatafora J.W."/>
            <person name="Crous P.W."/>
            <person name="Grigoriev I.V."/>
        </authorList>
    </citation>
    <scope>NUCLEOTIDE SEQUENCE</scope>
    <source>
        <strain evidence="1">P77</strain>
    </source>
</reference>
<dbReference type="EMBL" id="ML975450">
    <property type="protein sequence ID" value="KAF1829334.1"/>
    <property type="molecule type" value="Genomic_DNA"/>
</dbReference>
<gene>
    <name evidence="1" type="ORF">BDW02DRAFT_602639</name>
</gene>
<dbReference type="AlphaFoldDB" id="A0A6A5K4F2"/>
<evidence type="ECO:0000313" key="1">
    <source>
        <dbReference type="EMBL" id="KAF1829334.1"/>
    </source>
</evidence>
<name>A0A6A5K4F2_9PLEO</name>